<keyword evidence="8 10" id="KW-0482">Metalloprotease</keyword>
<comment type="cofactor">
    <cofactor evidence="10">
        <name>Zn(2+)</name>
        <dbReference type="ChEBI" id="CHEBI:29105"/>
    </cofactor>
    <text evidence="10">Binds 1 zinc ion.</text>
</comment>
<evidence type="ECO:0000256" key="4">
    <source>
        <dbReference type="ARBA" id="ARBA00022723"/>
    </source>
</evidence>
<dbReference type="InterPro" id="IPR033851">
    <property type="entry name" value="M3A_MIP"/>
</dbReference>
<proteinExistence type="inferred from homology"/>
<feature type="domain" description="Peptidase M3A/M3B catalytic" evidence="11">
    <location>
        <begin position="266"/>
        <end position="695"/>
    </location>
</feature>
<accession>A0A9D5HBZ8</accession>
<protein>
    <recommendedName>
        <fullName evidence="11">Peptidase M3A/M3B catalytic domain-containing protein</fullName>
    </recommendedName>
</protein>
<gene>
    <name evidence="12" type="ORF">J5N97_019000</name>
</gene>
<keyword evidence="7" id="KW-0809">Transit peptide</keyword>
<dbReference type="SUPFAM" id="SSF55486">
    <property type="entry name" value="Metalloproteases ('zincins'), catalytic domain"/>
    <property type="match status" value="1"/>
</dbReference>
<evidence type="ECO:0000256" key="8">
    <source>
        <dbReference type="ARBA" id="ARBA00023049"/>
    </source>
</evidence>
<name>A0A9D5HBZ8_9LILI</name>
<dbReference type="GO" id="GO:0004222">
    <property type="term" value="F:metalloendopeptidase activity"/>
    <property type="evidence" value="ECO:0007669"/>
    <property type="project" value="InterPro"/>
</dbReference>
<dbReference type="Pfam" id="PF01432">
    <property type="entry name" value="Peptidase_M3"/>
    <property type="match status" value="1"/>
</dbReference>
<comment type="caution">
    <text evidence="12">The sequence shown here is derived from an EMBL/GenBank/DDBJ whole genome shotgun (WGS) entry which is preliminary data.</text>
</comment>
<dbReference type="InterPro" id="IPR024077">
    <property type="entry name" value="Neurolysin/TOP_dom2"/>
</dbReference>
<keyword evidence="6 10" id="KW-0862">Zinc</keyword>
<dbReference type="FunFam" id="3.40.390.10:FF:000019">
    <property type="entry name" value="Mitochondrial intermediate peptidase, mitochondrial"/>
    <property type="match status" value="1"/>
</dbReference>
<keyword evidence="4 10" id="KW-0479">Metal-binding</keyword>
<dbReference type="EMBL" id="JAGGNH010000005">
    <property type="protein sequence ID" value="KAJ0971041.1"/>
    <property type="molecule type" value="Genomic_DNA"/>
</dbReference>
<keyword evidence="5 10" id="KW-0378">Hydrolase</keyword>
<dbReference type="CDD" id="cd06457">
    <property type="entry name" value="M3A_MIP"/>
    <property type="match status" value="1"/>
</dbReference>
<dbReference type="AlphaFoldDB" id="A0A9D5HBZ8"/>
<evidence type="ECO:0000256" key="5">
    <source>
        <dbReference type="ARBA" id="ARBA00022801"/>
    </source>
</evidence>
<dbReference type="PANTHER" id="PTHR11804">
    <property type="entry name" value="PROTEASE M3 THIMET OLIGOPEPTIDASE-RELATED"/>
    <property type="match status" value="1"/>
</dbReference>
<sequence length="719" mass="80589">MVGALMLRRAASSFPSSLSFRLFTGSCFDSSATVANPSPETSPGGLYGFPVLRTAKGFRRFVDEAIERSGELVSYISRLPPSGEIIRALDEISDTVCSVIDSAELCRNTHPDREFVEEANKASMRIFEHLHFLNTNQSLYDAVIRAEKGNALKTEEAQRAAHALRTDFEKGGIHLAADELEQASQLNIEIAHLGREFNENIMIDPGSLDIFPASRIPKHMHHCFKSVYRPIHKTMDGELEAKDIKKEKGFRVTTDPSTLSSILQFVSDAEVRKRAYITGNSVPHANHGVLNKLISARHKLAQIMGCKSYAEFAICSNMAASPDTVSSFLRNLSRIVRHKADEEFLSICNFKRKVCYEKNLDLEPWDESYFTSMMKSSSYDLDSSVIASYFPLSQCLEGLKIMVKSLFGATFKKVAFAPGEAWHPDVIKLSLHHPEEGELGFLYLDLYSRKGKYPGCAHFAIRGGRQISEMEYQLPIVALVCNFSTGTGSMTPRLNHCDLETLFHEFGHALHSLLSRTDYQHFSGTRVLLDFAETPSNLFEYYAWDYRVLKTFARHSLTGDVIPEKLVAAMNGARNMFAATELQRQIFYSMIDLTLFGEEAAASRDIVSVVSDLKKQYTCWKHADGTHWHTRFSHLINYGAGYYSYLYARCFASTIWKQVCCEDPLSPAVGAAIRSKLLRYGGAKDPANLLRDFVGGNILECYDSGVAPNVDSIREELDL</sequence>
<keyword evidence="3 10" id="KW-0645">Protease</keyword>
<evidence type="ECO:0000256" key="9">
    <source>
        <dbReference type="ARBA" id="ARBA00023128"/>
    </source>
</evidence>
<evidence type="ECO:0000259" key="11">
    <source>
        <dbReference type="Pfam" id="PF01432"/>
    </source>
</evidence>
<keyword evidence="13" id="KW-1185">Reference proteome</keyword>
<dbReference type="InterPro" id="IPR001567">
    <property type="entry name" value="Pept_M3A_M3B_dom"/>
</dbReference>
<dbReference type="GO" id="GO:0006518">
    <property type="term" value="P:peptide metabolic process"/>
    <property type="evidence" value="ECO:0007669"/>
    <property type="project" value="TreeGrafter"/>
</dbReference>
<evidence type="ECO:0000256" key="6">
    <source>
        <dbReference type="ARBA" id="ARBA00022833"/>
    </source>
</evidence>
<dbReference type="InterPro" id="IPR045090">
    <property type="entry name" value="Pept_M3A_M3B"/>
</dbReference>
<keyword evidence="9" id="KW-0496">Mitochondrion</keyword>
<organism evidence="12 13">
    <name type="scientific">Dioscorea zingiberensis</name>
    <dbReference type="NCBI Taxonomy" id="325984"/>
    <lineage>
        <taxon>Eukaryota</taxon>
        <taxon>Viridiplantae</taxon>
        <taxon>Streptophyta</taxon>
        <taxon>Embryophyta</taxon>
        <taxon>Tracheophyta</taxon>
        <taxon>Spermatophyta</taxon>
        <taxon>Magnoliopsida</taxon>
        <taxon>Liliopsida</taxon>
        <taxon>Dioscoreales</taxon>
        <taxon>Dioscoreaceae</taxon>
        <taxon>Dioscorea</taxon>
    </lineage>
</organism>
<evidence type="ECO:0000256" key="7">
    <source>
        <dbReference type="ARBA" id="ARBA00022946"/>
    </source>
</evidence>
<evidence type="ECO:0000256" key="3">
    <source>
        <dbReference type="ARBA" id="ARBA00022670"/>
    </source>
</evidence>
<dbReference type="PANTHER" id="PTHR11804:SF79">
    <property type="entry name" value="MITOCHONDRIAL INTERMEDIATE PEPTIDASE"/>
    <property type="match status" value="1"/>
</dbReference>
<dbReference type="Gene3D" id="1.10.1370.10">
    <property type="entry name" value="Neurolysin, domain 3"/>
    <property type="match status" value="1"/>
</dbReference>
<evidence type="ECO:0000313" key="13">
    <source>
        <dbReference type="Proteomes" id="UP001085076"/>
    </source>
</evidence>
<dbReference type="GO" id="GO:0046872">
    <property type="term" value="F:metal ion binding"/>
    <property type="evidence" value="ECO:0007669"/>
    <property type="project" value="UniProtKB-UniRule"/>
</dbReference>
<evidence type="ECO:0000256" key="10">
    <source>
        <dbReference type="RuleBase" id="RU003435"/>
    </source>
</evidence>
<comment type="similarity">
    <text evidence="2 10">Belongs to the peptidase M3 family.</text>
</comment>
<dbReference type="Proteomes" id="UP001085076">
    <property type="component" value="Miscellaneous, Linkage group lg05"/>
</dbReference>
<dbReference type="GO" id="GO:0005739">
    <property type="term" value="C:mitochondrion"/>
    <property type="evidence" value="ECO:0007669"/>
    <property type="project" value="UniProtKB-SubCell"/>
</dbReference>
<reference evidence="12" key="1">
    <citation type="submission" date="2021-03" db="EMBL/GenBank/DDBJ databases">
        <authorList>
            <person name="Li Z."/>
            <person name="Yang C."/>
        </authorList>
    </citation>
    <scope>NUCLEOTIDE SEQUENCE</scope>
    <source>
        <strain evidence="12">Dzin_1.0</strain>
        <tissue evidence="12">Leaf</tissue>
    </source>
</reference>
<reference evidence="12" key="2">
    <citation type="journal article" date="2022" name="Hortic Res">
        <title>The genome of Dioscorea zingiberensis sheds light on the biosynthesis, origin and evolution of the medicinally important diosgenin saponins.</title>
        <authorList>
            <person name="Li Y."/>
            <person name="Tan C."/>
            <person name="Li Z."/>
            <person name="Guo J."/>
            <person name="Li S."/>
            <person name="Chen X."/>
            <person name="Wang C."/>
            <person name="Dai X."/>
            <person name="Yang H."/>
            <person name="Song W."/>
            <person name="Hou L."/>
            <person name="Xu J."/>
            <person name="Tong Z."/>
            <person name="Xu A."/>
            <person name="Yuan X."/>
            <person name="Wang W."/>
            <person name="Yang Q."/>
            <person name="Chen L."/>
            <person name="Sun Z."/>
            <person name="Wang K."/>
            <person name="Pan B."/>
            <person name="Chen J."/>
            <person name="Bao Y."/>
            <person name="Liu F."/>
            <person name="Qi X."/>
            <person name="Gang D.R."/>
            <person name="Wen J."/>
            <person name="Li J."/>
        </authorList>
    </citation>
    <scope>NUCLEOTIDE SEQUENCE</scope>
    <source>
        <strain evidence="12">Dzin_1.0</strain>
    </source>
</reference>
<dbReference type="Gene3D" id="3.40.390.10">
    <property type="entry name" value="Collagenase (Catalytic Domain)"/>
    <property type="match status" value="1"/>
</dbReference>
<evidence type="ECO:0000256" key="2">
    <source>
        <dbReference type="ARBA" id="ARBA00006040"/>
    </source>
</evidence>
<dbReference type="GO" id="GO:0006508">
    <property type="term" value="P:proteolysis"/>
    <property type="evidence" value="ECO:0007669"/>
    <property type="project" value="UniProtKB-KW"/>
</dbReference>
<evidence type="ECO:0000256" key="1">
    <source>
        <dbReference type="ARBA" id="ARBA00004173"/>
    </source>
</evidence>
<dbReference type="OrthoDB" id="17530at2759"/>
<evidence type="ECO:0000313" key="12">
    <source>
        <dbReference type="EMBL" id="KAJ0971041.1"/>
    </source>
</evidence>
<comment type="subcellular location">
    <subcellularLocation>
        <location evidence="1">Mitochondrion</location>
    </subcellularLocation>
</comment>
<dbReference type="InterPro" id="IPR024079">
    <property type="entry name" value="MetalloPept_cat_dom_sf"/>
</dbReference>